<protein>
    <submittedName>
        <fullName evidence="2">Uncharacterized protein</fullName>
    </submittedName>
</protein>
<evidence type="ECO:0000256" key="1">
    <source>
        <dbReference type="SAM" id="Phobius"/>
    </source>
</evidence>
<comment type="caution">
    <text evidence="2">The sequence shown here is derived from an EMBL/GenBank/DDBJ whole genome shotgun (WGS) entry which is preliminary data.</text>
</comment>
<sequence length="352" mass="38803">MWHSSNASWGFFHWVGSASDYMGYNADNGTVAVKSAFEVGLGFRQTTAVNDMPEILEVEAAFLQMTRNNGGEFTWRHCKYTPAVLEYEVHFQSGEMVLPEDTSANPVYAIANNSRQYDTNNPTAQQQTLTSLYEVYVAYSQVNATVVFTKPSPPGQTWNGFPDTLNAYAMQFYNQHRHGETWYDDPLPKIVSSFNNMMVRGNAEYTREMLAGKASPGEVDPGVSPDQRVNGTEKTTLNVFSKDYSWFAAAAVLDLIVILALLPLFRGFWLFPKHPDLSPLELALAFRSPLAADVHSTAGADGVVEAVGSRKIAYGVVEEERKGGAFASPSNRLAFGMADVVRPPQKNATIIA</sequence>
<evidence type="ECO:0000313" key="2">
    <source>
        <dbReference type="EMBL" id="KAK5174159.1"/>
    </source>
</evidence>
<dbReference type="AlphaFoldDB" id="A0AAV9PN66"/>
<gene>
    <name evidence="2" type="ORF">LTR77_001239</name>
</gene>
<keyword evidence="1" id="KW-0472">Membrane</keyword>
<accession>A0AAV9PN66</accession>
<dbReference type="Proteomes" id="UP001337655">
    <property type="component" value="Unassembled WGS sequence"/>
</dbReference>
<dbReference type="PANTHER" id="PTHR37576:SF2">
    <property type="entry name" value="DEFECT AT LOW TEMPERATURE PROTEIN 1"/>
    <property type="match status" value="1"/>
</dbReference>
<feature type="transmembrane region" description="Helical" evidence="1">
    <location>
        <begin position="244"/>
        <end position="265"/>
    </location>
</feature>
<reference evidence="2 3" key="1">
    <citation type="submission" date="2023-08" db="EMBL/GenBank/DDBJ databases">
        <title>Black Yeasts Isolated from many extreme environments.</title>
        <authorList>
            <person name="Coleine C."/>
            <person name="Stajich J.E."/>
            <person name="Selbmann L."/>
        </authorList>
    </citation>
    <scope>NUCLEOTIDE SEQUENCE [LARGE SCALE GENOMIC DNA]</scope>
    <source>
        <strain evidence="2 3">CCFEE 5935</strain>
    </source>
</reference>
<organism evidence="2 3">
    <name type="scientific">Saxophila tyrrhenica</name>
    <dbReference type="NCBI Taxonomy" id="1690608"/>
    <lineage>
        <taxon>Eukaryota</taxon>
        <taxon>Fungi</taxon>
        <taxon>Dikarya</taxon>
        <taxon>Ascomycota</taxon>
        <taxon>Pezizomycotina</taxon>
        <taxon>Dothideomycetes</taxon>
        <taxon>Dothideomycetidae</taxon>
        <taxon>Mycosphaerellales</taxon>
        <taxon>Extremaceae</taxon>
        <taxon>Saxophila</taxon>
    </lineage>
</organism>
<dbReference type="EMBL" id="JAVRRT010000002">
    <property type="protein sequence ID" value="KAK5174159.1"/>
    <property type="molecule type" value="Genomic_DNA"/>
</dbReference>
<keyword evidence="1" id="KW-0812">Transmembrane</keyword>
<dbReference type="GeneID" id="89922587"/>
<dbReference type="RefSeq" id="XP_064662828.1">
    <property type="nucleotide sequence ID" value="XM_064798501.1"/>
</dbReference>
<proteinExistence type="predicted"/>
<evidence type="ECO:0000313" key="3">
    <source>
        <dbReference type="Proteomes" id="UP001337655"/>
    </source>
</evidence>
<name>A0AAV9PN66_9PEZI</name>
<keyword evidence="3" id="KW-1185">Reference proteome</keyword>
<keyword evidence="1" id="KW-1133">Transmembrane helix</keyword>
<dbReference type="PANTHER" id="PTHR37576">
    <property type="entry name" value="DEFECT AT LOW TEMPERATURE PROTEIN 1"/>
    <property type="match status" value="1"/>
</dbReference>